<gene>
    <name evidence="1" type="ORF">BU16DRAFT_619488</name>
</gene>
<dbReference type="Proteomes" id="UP000799750">
    <property type="component" value="Unassembled WGS sequence"/>
</dbReference>
<evidence type="ECO:0000313" key="1">
    <source>
        <dbReference type="EMBL" id="KAF2493112.1"/>
    </source>
</evidence>
<keyword evidence="2" id="KW-1185">Reference proteome</keyword>
<evidence type="ECO:0000313" key="2">
    <source>
        <dbReference type="Proteomes" id="UP000799750"/>
    </source>
</evidence>
<protein>
    <submittedName>
        <fullName evidence="1">Uncharacterized protein</fullName>
    </submittedName>
</protein>
<name>A0A6A6QLG9_9PEZI</name>
<dbReference type="EMBL" id="MU004192">
    <property type="protein sequence ID" value="KAF2493112.1"/>
    <property type="molecule type" value="Genomic_DNA"/>
</dbReference>
<dbReference type="AlphaFoldDB" id="A0A6A6QLG9"/>
<sequence length="169" mass="19129">MYKHTLIRERKMRVLRLLPSPIKTISYIWDGQMPGREIDCQGEKLMITENAETTPSASINNPSKTATTRAIGEMMMIELGEETLSNTLSMLLSMYYYVIFRSKKGSYGFAQANAQAGDAIALAPRVDTPIVLRPHGERYKYIGKVFLPRIMEGEAWPKDESALHDITIE</sequence>
<reference evidence="1" key="1">
    <citation type="journal article" date="2020" name="Stud. Mycol.">
        <title>101 Dothideomycetes genomes: a test case for predicting lifestyles and emergence of pathogens.</title>
        <authorList>
            <person name="Haridas S."/>
            <person name="Albert R."/>
            <person name="Binder M."/>
            <person name="Bloem J."/>
            <person name="Labutti K."/>
            <person name="Salamov A."/>
            <person name="Andreopoulos B."/>
            <person name="Baker S."/>
            <person name="Barry K."/>
            <person name="Bills G."/>
            <person name="Bluhm B."/>
            <person name="Cannon C."/>
            <person name="Castanera R."/>
            <person name="Culley D."/>
            <person name="Daum C."/>
            <person name="Ezra D."/>
            <person name="Gonzalez J."/>
            <person name="Henrissat B."/>
            <person name="Kuo A."/>
            <person name="Liang C."/>
            <person name="Lipzen A."/>
            <person name="Lutzoni F."/>
            <person name="Magnuson J."/>
            <person name="Mondo S."/>
            <person name="Nolan M."/>
            <person name="Ohm R."/>
            <person name="Pangilinan J."/>
            <person name="Park H.-J."/>
            <person name="Ramirez L."/>
            <person name="Alfaro M."/>
            <person name="Sun H."/>
            <person name="Tritt A."/>
            <person name="Yoshinaga Y."/>
            <person name="Zwiers L.-H."/>
            <person name="Turgeon B."/>
            <person name="Goodwin S."/>
            <person name="Spatafora J."/>
            <person name="Crous P."/>
            <person name="Grigoriev I."/>
        </authorList>
    </citation>
    <scope>NUCLEOTIDE SEQUENCE</scope>
    <source>
        <strain evidence="1">CBS 269.34</strain>
    </source>
</reference>
<accession>A0A6A6QLG9</accession>
<organism evidence="1 2">
    <name type="scientific">Lophium mytilinum</name>
    <dbReference type="NCBI Taxonomy" id="390894"/>
    <lineage>
        <taxon>Eukaryota</taxon>
        <taxon>Fungi</taxon>
        <taxon>Dikarya</taxon>
        <taxon>Ascomycota</taxon>
        <taxon>Pezizomycotina</taxon>
        <taxon>Dothideomycetes</taxon>
        <taxon>Pleosporomycetidae</taxon>
        <taxon>Mytilinidiales</taxon>
        <taxon>Mytilinidiaceae</taxon>
        <taxon>Lophium</taxon>
    </lineage>
</organism>
<proteinExistence type="predicted"/>